<accession>A0A9P9H5E9</accession>
<sequence>MSPTSVDTVRYGVLAHFSYQLSVQAPLGQFTRQRLARLFSGRLGTCSADNRIALNTKNSSKLHQVFPITIDPISKPTFQQTTTARDWFSGKILRCHSCNVGEPWVRFPDHALLSQQSISSVIGLVVKFSVAIRAASGSPGFDSQITH</sequence>
<evidence type="ECO:0000313" key="1">
    <source>
        <dbReference type="EMBL" id="KAH7250643.1"/>
    </source>
</evidence>
<organism evidence="1 2">
    <name type="scientific">Fusarium solani</name>
    <name type="common">Filamentous fungus</name>
    <dbReference type="NCBI Taxonomy" id="169388"/>
    <lineage>
        <taxon>Eukaryota</taxon>
        <taxon>Fungi</taxon>
        <taxon>Dikarya</taxon>
        <taxon>Ascomycota</taxon>
        <taxon>Pezizomycotina</taxon>
        <taxon>Sordariomycetes</taxon>
        <taxon>Hypocreomycetidae</taxon>
        <taxon>Hypocreales</taxon>
        <taxon>Nectriaceae</taxon>
        <taxon>Fusarium</taxon>
        <taxon>Fusarium solani species complex</taxon>
    </lineage>
</organism>
<reference evidence="1" key="1">
    <citation type="journal article" date="2021" name="Nat. Commun.">
        <title>Genetic determinants of endophytism in the Arabidopsis root mycobiome.</title>
        <authorList>
            <person name="Mesny F."/>
            <person name="Miyauchi S."/>
            <person name="Thiergart T."/>
            <person name="Pickel B."/>
            <person name="Atanasova L."/>
            <person name="Karlsson M."/>
            <person name="Huettel B."/>
            <person name="Barry K.W."/>
            <person name="Haridas S."/>
            <person name="Chen C."/>
            <person name="Bauer D."/>
            <person name="Andreopoulos W."/>
            <person name="Pangilinan J."/>
            <person name="LaButti K."/>
            <person name="Riley R."/>
            <person name="Lipzen A."/>
            <person name="Clum A."/>
            <person name="Drula E."/>
            <person name="Henrissat B."/>
            <person name="Kohler A."/>
            <person name="Grigoriev I.V."/>
            <person name="Martin F.M."/>
            <person name="Hacquard S."/>
        </authorList>
    </citation>
    <scope>NUCLEOTIDE SEQUENCE</scope>
    <source>
        <strain evidence="1">FSSC 5 MPI-SDFR-AT-0091</strain>
    </source>
</reference>
<dbReference type="Proteomes" id="UP000736672">
    <property type="component" value="Unassembled WGS sequence"/>
</dbReference>
<gene>
    <name evidence="1" type="ORF">B0J15DRAFT_46966</name>
</gene>
<proteinExistence type="predicted"/>
<dbReference type="AlphaFoldDB" id="A0A9P9H5E9"/>
<evidence type="ECO:0000313" key="2">
    <source>
        <dbReference type="Proteomes" id="UP000736672"/>
    </source>
</evidence>
<comment type="caution">
    <text evidence="1">The sequence shown here is derived from an EMBL/GenBank/DDBJ whole genome shotgun (WGS) entry which is preliminary data.</text>
</comment>
<name>A0A9P9H5E9_FUSSL</name>
<protein>
    <submittedName>
        <fullName evidence="1">Uncharacterized protein</fullName>
    </submittedName>
</protein>
<dbReference type="EMBL" id="JAGTJS010000012">
    <property type="protein sequence ID" value="KAH7250643.1"/>
    <property type="molecule type" value="Genomic_DNA"/>
</dbReference>
<keyword evidence="2" id="KW-1185">Reference proteome</keyword>